<dbReference type="InterPro" id="IPR046112">
    <property type="entry name" value="DUF6049"/>
</dbReference>
<feature type="region of interest" description="Disordered" evidence="1">
    <location>
        <begin position="100"/>
        <end position="128"/>
    </location>
</feature>
<name>A0A921MWM5_9MICO</name>
<keyword evidence="2" id="KW-1133">Transmembrane helix</keyword>
<protein>
    <submittedName>
        <fullName evidence="4">DUF6049 family protein</fullName>
    </submittedName>
</protein>
<organism evidence="4 5">
    <name type="scientific">Brachybacterium massiliense</name>
    <dbReference type="NCBI Taxonomy" id="1755098"/>
    <lineage>
        <taxon>Bacteria</taxon>
        <taxon>Bacillati</taxon>
        <taxon>Actinomycetota</taxon>
        <taxon>Actinomycetes</taxon>
        <taxon>Micrococcales</taxon>
        <taxon>Dermabacteraceae</taxon>
        <taxon>Brachybacterium</taxon>
    </lineage>
</organism>
<evidence type="ECO:0000256" key="2">
    <source>
        <dbReference type="SAM" id="Phobius"/>
    </source>
</evidence>
<comment type="caution">
    <text evidence="4">The sequence shown here is derived from an EMBL/GenBank/DDBJ whole genome shotgun (WGS) entry which is preliminary data.</text>
</comment>
<reference evidence="4" key="1">
    <citation type="journal article" date="2021" name="PeerJ">
        <title>Extensive microbial diversity within the chicken gut microbiome revealed by metagenomics and culture.</title>
        <authorList>
            <person name="Gilroy R."/>
            <person name="Ravi A."/>
            <person name="Getino M."/>
            <person name="Pursley I."/>
            <person name="Horton D.L."/>
            <person name="Alikhan N.F."/>
            <person name="Baker D."/>
            <person name="Gharbi K."/>
            <person name="Hall N."/>
            <person name="Watson M."/>
            <person name="Adriaenssens E.M."/>
            <person name="Foster-Nyarko E."/>
            <person name="Jarju S."/>
            <person name="Secka A."/>
            <person name="Antonio M."/>
            <person name="Oren A."/>
            <person name="Chaudhuri R.R."/>
            <person name="La Ragione R."/>
            <person name="Hildebrand F."/>
            <person name="Pallen M.J."/>
        </authorList>
    </citation>
    <scope>NUCLEOTIDE SEQUENCE</scope>
    <source>
        <strain evidence="4">ChiGjej5B5-22894</strain>
    </source>
</reference>
<evidence type="ECO:0000313" key="4">
    <source>
        <dbReference type="EMBL" id="HJG91486.1"/>
    </source>
</evidence>
<reference evidence="4" key="2">
    <citation type="submission" date="2021-09" db="EMBL/GenBank/DDBJ databases">
        <authorList>
            <person name="Gilroy R."/>
        </authorList>
    </citation>
    <scope>NUCLEOTIDE SEQUENCE</scope>
    <source>
        <strain evidence="4">ChiGjej5B5-22894</strain>
    </source>
</reference>
<accession>A0A921MWM5</accession>
<feature type="transmembrane region" description="Helical" evidence="2">
    <location>
        <begin position="701"/>
        <end position="719"/>
    </location>
</feature>
<dbReference type="AlphaFoldDB" id="A0A921MWM5"/>
<keyword evidence="2" id="KW-0812">Transmembrane</keyword>
<sequence length="774" mass="81799">MPSLPPSVRPVLAALLTALLMASSVLVSTSATHAAPAAPSDPGEDAPVSMDLVSLTPTSLAPDGTLEAQVDVTNTSSAPLDALALELRTRTSRVTDRSLLADWQSETSPDTSGPALASSPEHAQLAPGESTVLTVRLDAEELGYSEEPYFWGTRRISLTVVAEEEPLTALRSFVVWRPDGADAAITQSVMLPLASEDASAVVTDPAAYEQSVTSGRLASIQQLAQREDVDWWLDPALLDPPQVPVGTEMDGPGSSAEDEQENPLGPVLQYEPAPLAAELADALEQSAAGRTVLGMPYAQSDTVSLRAAGAERLDDVVRARGEQAWQERGLEPHGQALRIEGSDVDAEALESVQEAGASTAILPSSSLRPDPAASITPSSIGVLETGQEGRAPLALLAPDPELSAEFSLLTAGSDTEQTRQRLLAETATIASEYATAPRHLLISPSPEAVLDPAATQAALDAMGEAPWIEQSSTSTLLEAAEDQRWTTDPRGGDGELYALGALDPSALRPSAPAENGRWEHLAEAEEMPLLPPEAITELDSAWEQVDTLSTVMEDDAPLEAPQIEILAGTSMRWRDDPQIPAQRAQEASLLATELQDRIDVVPASGYNVISDEVAVPITITNDLDTPITVRIEVTSDKPLVQIAEPMVVEVPARGQIDAGVDVEAIANGTVTLTTVLTTEDGRALTAPIDVPLTVNPSWENWTTLLLVIAMGLLVVVGVARARNTGSSSRAPAMRGPEDPVELSRSGRSTPDTARPQDPWEEHPRAAADTTEEDR</sequence>
<evidence type="ECO:0000256" key="1">
    <source>
        <dbReference type="SAM" id="MobiDB-lite"/>
    </source>
</evidence>
<gene>
    <name evidence="4" type="ORF">K8V81_07150</name>
</gene>
<feature type="region of interest" description="Disordered" evidence="1">
    <location>
        <begin position="243"/>
        <end position="263"/>
    </location>
</feature>
<keyword evidence="3" id="KW-0732">Signal</keyword>
<feature type="region of interest" description="Disordered" evidence="1">
    <location>
        <begin position="724"/>
        <end position="774"/>
    </location>
</feature>
<evidence type="ECO:0000256" key="3">
    <source>
        <dbReference type="SAM" id="SignalP"/>
    </source>
</evidence>
<dbReference type="Pfam" id="PF19516">
    <property type="entry name" value="DUF6049"/>
    <property type="match status" value="1"/>
</dbReference>
<feature type="signal peptide" evidence="3">
    <location>
        <begin position="1"/>
        <end position="34"/>
    </location>
</feature>
<feature type="chain" id="PRO_5037387408" evidence="3">
    <location>
        <begin position="35"/>
        <end position="774"/>
    </location>
</feature>
<keyword evidence="2" id="KW-0472">Membrane</keyword>
<dbReference type="Proteomes" id="UP000742460">
    <property type="component" value="Unassembled WGS sequence"/>
</dbReference>
<proteinExistence type="predicted"/>
<dbReference type="EMBL" id="DYUE01000162">
    <property type="protein sequence ID" value="HJG91486.1"/>
    <property type="molecule type" value="Genomic_DNA"/>
</dbReference>
<evidence type="ECO:0000313" key="5">
    <source>
        <dbReference type="Proteomes" id="UP000742460"/>
    </source>
</evidence>